<name>A0A5S3V5Y6_9GAMM</name>
<dbReference type="EMBL" id="PNBX01000068">
    <property type="protein sequence ID" value="TMO66813.1"/>
    <property type="molecule type" value="Genomic_DNA"/>
</dbReference>
<gene>
    <name evidence="1" type="ORF">CWC19_15460</name>
</gene>
<protein>
    <submittedName>
        <fullName evidence="1">Uncharacterized protein</fullName>
    </submittedName>
</protein>
<reference evidence="1 2" key="1">
    <citation type="submission" date="2018-01" db="EMBL/GenBank/DDBJ databases">
        <authorList>
            <person name="Paulsen S."/>
            <person name="Gram L.K."/>
        </authorList>
    </citation>
    <scope>NUCLEOTIDE SEQUENCE [LARGE SCALE GENOMIC DNA]</scope>
    <source>
        <strain evidence="1 2">S3790</strain>
    </source>
</reference>
<reference evidence="2" key="2">
    <citation type="submission" date="2019-06" db="EMBL/GenBank/DDBJ databases">
        <title>Co-occurence of chitin degradation, pigmentation and bioactivity in marine Pseudoalteromonas.</title>
        <authorList>
            <person name="Sonnenschein E.C."/>
            <person name="Bech P.K."/>
        </authorList>
    </citation>
    <scope>NUCLEOTIDE SEQUENCE [LARGE SCALE GENOMIC DNA]</scope>
    <source>
        <strain evidence="2">S3790</strain>
    </source>
</reference>
<evidence type="ECO:0000313" key="2">
    <source>
        <dbReference type="Proteomes" id="UP000307217"/>
    </source>
</evidence>
<dbReference type="OrthoDB" id="5877876at2"/>
<proteinExistence type="predicted"/>
<dbReference type="Proteomes" id="UP000307217">
    <property type="component" value="Unassembled WGS sequence"/>
</dbReference>
<sequence length="61" mass="6967">MLSNILSSTTVQQPWLLPMENLPKVTGYSYSLRLSRHAKNNHAARNFSKWMKKAMQSEASS</sequence>
<evidence type="ECO:0000313" key="1">
    <source>
        <dbReference type="EMBL" id="TMO66813.1"/>
    </source>
</evidence>
<comment type="caution">
    <text evidence="1">The sequence shown here is derived from an EMBL/GenBank/DDBJ whole genome shotgun (WGS) entry which is preliminary data.</text>
</comment>
<accession>A0A5S3V5Y6</accession>
<dbReference type="AlphaFoldDB" id="A0A5S3V5Y6"/>
<organism evidence="1 2">
    <name type="scientific">Pseudoalteromonas aurantia</name>
    <dbReference type="NCBI Taxonomy" id="43654"/>
    <lineage>
        <taxon>Bacteria</taxon>
        <taxon>Pseudomonadati</taxon>
        <taxon>Pseudomonadota</taxon>
        <taxon>Gammaproteobacteria</taxon>
        <taxon>Alteromonadales</taxon>
        <taxon>Pseudoalteromonadaceae</taxon>
        <taxon>Pseudoalteromonas</taxon>
    </lineage>
</organism>